<dbReference type="EMBL" id="PSZC01000033">
    <property type="protein sequence ID" value="PPJ33961.1"/>
    <property type="molecule type" value="Genomic_DNA"/>
</dbReference>
<sequence>MLASMKTGPYQERDNRDTAEKAGNAPGSSLANILMNKIGVLFDLVARTPRAERVTREVFAHLDVAGYNYALGRYRRDARKYPDRVILGTETLPGEVARAWHLVRTVPSVIGDFVWTGWDYLGESGIGVWVPGKRFAPLLKPYPYLTAGPGMFDITGLPDASVRLAQAAWGELSAPAVAVRPLDRAGRSVARVSWRSTDAVESWSWRGCVGRTAEIEVYSADEEVELILNGRPLGRRKPKGFIARYRTAYEAGILVAVGYREGEQCGRTELRTAGSNVALQVVPESPRLAADGASLAFLVVQIADVDGVVEMLADTEVTLAVDGPAILEAVR</sequence>
<dbReference type="OrthoDB" id="9762066at2"/>
<organism evidence="3 4">
    <name type="scientific">Nocardia nova</name>
    <dbReference type="NCBI Taxonomy" id="37330"/>
    <lineage>
        <taxon>Bacteria</taxon>
        <taxon>Bacillati</taxon>
        <taxon>Actinomycetota</taxon>
        <taxon>Actinomycetes</taxon>
        <taxon>Mycobacteriales</taxon>
        <taxon>Nocardiaceae</taxon>
        <taxon>Nocardia</taxon>
    </lineage>
</organism>
<comment type="caution">
    <text evidence="3">The sequence shown here is derived from an EMBL/GenBank/DDBJ whole genome shotgun (WGS) entry which is preliminary data.</text>
</comment>
<dbReference type="SUPFAM" id="SSF51445">
    <property type="entry name" value="(Trans)glycosidases"/>
    <property type="match status" value="1"/>
</dbReference>
<name>A0A2S6AGS2_9NOCA</name>
<evidence type="ECO:0000313" key="4">
    <source>
        <dbReference type="Proteomes" id="UP000239874"/>
    </source>
</evidence>
<dbReference type="InterPro" id="IPR032311">
    <property type="entry name" value="DUF4982"/>
</dbReference>
<dbReference type="Gene3D" id="2.60.40.10">
    <property type="entry name" value="Immunoglobulins"/>
    <property type="match status" value="2"/>
</dbReference>
<dbReference type="PANTHER" id="PTHR42732">
    <property type="entry name" value="BETA-GALACTOSIDASE"/>
    <property type="match status" value="1"/>
</dbReference>
<dbReference type="InterPro" id="IPR051913">
    <property type="entry name" value="GH2_Domain-Containing"/>
</dbReference>
<evidence type="ECO:0000256" key="1">
    <source>
        <dbReference type="SAM" id="MobiDB-lite"/>
    </source>
</evidence>
<feature type="region of interest" description="Disordered" evidence="1">
    <location>
        <begin position="1"/>
        <end position="24"/>
    </location>
</feature>
<dbReference type="InterPro" id="IPR013783">
    <property type="entry name" value="Ig-like_fold"/>
</dbReference>
<feature type="compositionally biased region" description="Basic and acidic residues" evidence="1">
    <location>
        <begin position="11"/>
        <end position="20"/>
    </location>
</feature>
<reference evidence="3 4" key="1">
    <citation type="submission" date="2018-02" db="EMBL/GenBank/DDBJ databases">
        <title>8 Nocardia nova and 1 Nocardia cyriacigeorgica strain used for evolution to TMP-SMX.</title>
        <authorList>
            <person name="Mehta H."/>
            <person name="Weng J."/>
            <person name="Shamoo Y."/>
        </authorList>
    </citation>
    <scope>NUCLEOTIDE SEQUENCE [LARGE SCALE GENOMIC DNA]</scope>
    <source>
        <strain evidence="3 4">MDA3139</strain>
    </source>
</reference>
<gene>
    <name evidence="3" type="ORF">C5E45_31050</name>
</gene>
<accession>A0A2S6AGS2</accession>
<dbReference type="InterPro" id="IPR017853">
    <property type="entry name" value="GH"/>
</dbReference>
<dbReference type="GO" id="GO:0005975">
    <property type="term" value="P:carbohydrate metabolic process"/>
    <property type="evidence" value="ECO:0007669"/>
    <property type="project" value="UniProtKB-ARBA"/>
</dbReference>
<dbReference type="Proteomes" id="UP000239874">
    <property type="component" value="Unassembled WGS sequence"/>
</dbReference>
<dbReference type="RefSeq" id="WP_104378973.1">
    <property type="nucleotide sequence ID" value="NZ_PSZE01000036.1"/>
</dbReference>
<dbReference type="AlphaFoldDB" id="A0A2S6AGS2"/>
<proteinExistence type="predicted"/>
<dbReference type="PANTHER" id="PTHR42732:SF1">
    <property type="entry name" value="BETA-MANNOSIDASE"/>
    <property type="match status" value="1"/>
</dbReference>
<evidence type="ECO:0000259" key="2">
    <source>
        <dbReference type="Pfam" id="PF16355"/>
    </source>
</evidence>
<feature type="domain" description="DUF4982" evidence="2">
    <location>
        <begin position="210"/>
        <end position="264"/>
    </location>
</feature>
<evidence type="ECO:0000313" key="3">
    <source>
        <dbReference type="EMBL" id="PPJ33961.1"/>
    </source>
</evidence>
<dbReference type="Pfam" id="PF16355">
    <property type="entry name" value="DUF4982"/>
    <property type="match status" value="1"/>
</dbReference>
<dbReference type="Gene3D" id="3.20.20.80">
    <property type="entry name" value="Glycosidases"/>
    <property type="match status" value="1"/>
</dbReference>
<protein>
    <recommendedName>
        <fullName evidence="2">DUF4982 domain-containing protein</fullName>
    </recommendedName>
</protein>